<dbReference type="AlphaFoldDB" id="A0AAC8VI38"/>
<dbReference type="InterPro" id="IPR050563">
    <property type="entry name" value="4-hydroxybenzoyl-CoA_TE"/>
</dbReference>
<sequence>MTVSLFIWQSEVKDSELDAQAIVNNAVYFTYLEHTRHKYFKAKGFDFIKFHEQGIDLVLTHSDIYYKNSLRSSDEFALRHLKCNTQ</sequence>
<dbReference type="PANTHER" id="PTHR31793:SF27">
    <property type="entry name" value="NOVEL THIOESTERASE SUPERFAMILY DOMAIN AND SAPOSIN A-TYPE DOMAIN CONTAINING PROTEIN (0610012H03RIK)"/>
    <property type="match status" value="1"/>
</dbReference>
<protein>
    <submittedName>
        <fullName evidence="3">Thioesterase superfamily protein</fullName>
    </submittedName>
</protein>
<keyword evidence="2" id="KW-0378">Hydrolase</keyword>
<evidence type="ECO:0000313" key="3">
    <source>
        <dbReference type="EMBL" id="ALB22734.1"/>
    </source>
</evidence>
<dbReference type="InterPro" id="IPR029069">
    <property type="entry name" value="HotDog_dom_sf"/>
</dbReference>
<comment type="similarity">
    <text evidence="1">Belongs to the 4-hydroxybenzoyl-CoA thioesterase family.</text>
</comment>
<dbReference type="GO" id="GO:0047617">
    <property type="term" value="F:fatty acyl-CoA hydrolase activity"/>
    <property type="evidence" value="ECO:0007669"/>
    <property type="project" value="TreeGrafter"/>
</dbReference>
<evidence type="ECO:0000313" key="4">
    <source>
        <dbReference type="Proteomes" id="UP000029558"/>
    </source>
</evidence>
<reference evidence="3 4" key="1">
    <citation type="journal article" date="2014" name="Genome Announc.">
        <title>Comparative Genome Analysis of Two Isolates of the Fish Pathogen Piscirickettsia salmonis from Different Hosts Reveals Major Differences in Virulence-Associated Secretion Systems.</title>
        <authorList>
            <person name="Bohle H."/>
            <person name="Henriquez P."/>
            <person name="Grothusen H."/>
            <person name="Navas E."/>
            <person name="Sandoval A."/>
            <person name="Bustamante F."/>
            <person name="Bustos P."/>
            <person name="Mancilla M."/>
        </authorList>
    </citation>
    <scope>NUCLEOTIDE SEQUENCE [LARGE SCALE GENOMIC DNA]</scope>
    <source>
        <strain evidence="4">B1-32597</strain>
    </source>
</reference>
<proteinExistence type="inferred from homology"/>
<gene>
    <name evidence="3" type="ORF">KU39_1552</name>
</gene>
<dbReference type="CDD" id="cd00586">
    <property type="entry name" value="4HBT"/>
    <property type="match status" value="1"/>
</dbReference>
<dbReference type="EMBL" id="CP012508">
    <property type="protein sequence ID" value="ALB22734.1"/>
    <property type="molecule type" value="Genomic_DNA"/>
</dbReference>
<dbReference type="PANTHER" id="PTHR31793">
    <property type="entry name" value="4-HYDROXYBENZOYL-COA THIOESTERASE FAMILY MEMBER"/>
    <property type="match status" value="1"/>
</dbReference>
<evidence type="ECO:0000256" key="1">
    <source>
        <dbReference type="ARBA" id="ARBA00005953"/>
    </source>
</evidence>
<evidence type="ECO:0000256" key="2">
    <source>
        <dbReference type="ARBA" id="ARBA00022801"/>
    </source>
</evidence>
<accession>A0AAC8VI38</accession>
<dbReference type="SUPFAM" id="SSF54637">
    <property type="entry name" value="Thioesterase/thiol ester dehydrase-isomerase"/>
    <property type="match status" value="1"/>
</dbReference>
<dbReference type="Pfam" id="PF13279">
    <property type="entry name" value="4HBT_2"/>
    <property type="match status" value="1"/>
</dbReference>
<dbReference type="Proteomes" id="UP000029558">
    <property type="component" value="Chromosome"/>
</dbReference>
<name>A0AAC8VI38_PISSA</name>
<dbReference type="RefSeq" id="WP_051929832.1">
    <property type="nucleotide sequence ID" value="NZ_CP012508.1"/>
</dbReference>
<organism evidence="3 4">
    <name type="scientific">Piscirickettsia salmonis</name>
    <dbReference type="NCBI Taxonomy" id="1238"/>
    <lineage>
        <taxon>Bacteria</taxon>
        <taxon>Pseudomonadati</taxon>
        <taxon>Pseudomonadota</taxon>
        <taxon>Gammaproteobacteria</taxon>
        <taxon>Thiotrichales</taxon>
        <taxon>Piscirickettsiaceae</taxon>
        <taxon>Piscirickettsia</taxon>
    </lineage>
</organism>
<dbReference type="Gene3D" id="3.10.129.10">
    <property type="entry name" value="Hotdog Thioesterase"/>
    <property type="match status" value="1"/>
</dbReference>